<keyword evidence="7" id="KW-0812">Transmembrane</keyword>
<comment type="caution">
    <text evidence="9">The sequence shown here is derived from an EMBL/GenBank/DDBJ whole genome shotgun (WGS) entry which is preliminary data.</text>
</comment>
<keyword evidence="10" id="KW-1185">Reference proteome</keyword>
<keyword evidence="2" id="KW-0479">Metal-binding</keyword>
<dbReference type="InterPro" id="IPR017941">
    <property type="entry name" value="Rieske_2Fe-2S"/>
</dbReference>
<reference evidence="9 10" key="1">
    <citation type="journal article" date="2015" name="Int. J. Syst. Evol. Microbiol.">
        <title>Carboxylicivirga linearis sp. nov., isolated from a sea cucumber culture pond.</title>
        <authorList>
            <person name="Wang F.Q."/>
            <person name="Zhou Y.X."/>
            <person name="Lin X.Z."/>
            <person name="Chen G.J."/>
            <person name="Du Z.J."/>
        </authorList>
    </citation>
    <scope>NUCLEOTIDE SEQUENCE [LARGE SCALE GENOMIC DNA]</scope>
    <source>
        <strain evidence="9 10">FB218</strain>
    </source>
</reference>
<dbReference type="PROSITE" id="PS51296">
    <property type="entry name" value="RIESKE"/>
    <property type="match status" value="1"/>
</dbReference>
<keyword evidence="3" id="KW-0408">Iron</keyword>
<evidence type="ECO:0000256" key="1">
    <source>
        <dbReference type="ARBA" id="ARBA00022714"/>
    </source>
</evidence>
<dbReference type="PRINTS" id="PR00162">
    <property type="entry name" value="RIESKE"/>
</dbReference>
<evidence type="ECO:0000256" key="3">
    <source>
        <dbReference type="ARBA" id="ARBA00023004"/>
    </source>
</evidence>
<evidence type="ECO:0000256" key="6">
    <source>
        <dbReference type="ARBA" id="ARBA00034078"/>
    </source>
</evidence>
<dbReference type="SUPFAM" id="SSF50022">
    <property type="entry name" value="ISP domain"/>
    <property type="match status" value="1"/>
</dbReference>
<dbReference type="EMBL" id="JAGUCO010000016">
    <property type="protein sequence ID" value="MBS2099867.1"/>
    <property type="molecule type" value="Genomic_DNA"/>
</dbReference>
<dbReference type="PANTHER" id="PTHR10134">
    <property type="entry name" value="CYTOCHROME B-C1 COMPLEX SUBUNIT RIESKE, MITOCHONDRIAL"/>
    <property type="match status" value="1"/>
</dbReference>
<evidence type="ECO:0000256" key="5">
    <source>
        <dbReference type="ARBA" id="ARBA00023157"/>
    </source>
</evidence>
<evidence type="ECO:0000313" key="10">
    <source>
        <dbReference type="Proteomes" id="UP000708576"/>
    </source>
</evidence>
<name>A0ABS5JY61_9BACT</name>
<dbReference type="InterPro" id="IPR014349">
    <property type="entry name" value="Rieske_Fe-S_prot"/>
</dbReference>
<accession>A0ABS5JY61</accession>
<evidence type="ECO:0000256" key="7">
    <source>
        <dbReference type="SAM" id="Phobius"/>
    </source>
</evidence>
<dbReference type="RefSeq" id="WP_212217111.1">
    <property type="nucleotide sequence ID" value="NZ_JAGUCO010000016.1"/>
</dbReference>
<dbReference type="CDD" id="cd03467">
    <property type="entry name" value="Rieske"/>
    <property type="match status" value="1"/>
</dbReference>
<keyword evidence="1" id="KW-0001">2Fe-2S</keyword>
<dbReference type="InterPro" id="IPR036922">
    <property type="entry name" value="Rieske_2Fe-2S_sf"/>
</dbReference>
<dbReference type="InterPro" id="IPR005805">
    <property type="entry name" value="Rieske_Fe-S_prot_C"/>
</dbReference>
<proteinExistence type="predicted"/>
<keyword evidence="4" id="KW-0411">Iron-sulfur</keyword>
<evidence type="ECO:0000259" key="8">
    <source>
        <dbReference type="PROSITE" id="PS51296"/>
    </source>
</evidence>
<evidence type="ECO:0000313" key="9">
    <source>
        <dbReference type="EMBL" id="MBS2099867.1"/>
    </source>
</evidence>
<feature type="domain" description="Rieske" evidence="8">
    <location>
        <begin position="43"/>
        <end position="136"/>
    </location>
</feature>
<comment type="cofactor">
    <cofactor evidence="6">
        <name>[2Fe-2S] cluster</name>
        <dbReference type="ChEBI" id="CHEBI:190135"/>
    </cofactor>
</comment>
<dbReference type="Pfam" id="PF00355">
    <property type="entry name" value="Rieske"/>
    <property type="match status" value="1"/>
</dbReference>
<dbReference type="Gene3D" id="2.102.10.10">
    <property type="entry name" value="Rieske [2Fe-2S] iron-sulphur domain"/>
    <property type="match status" value="1"/>
</dbReference>
<keyword evidence="7" id="KW-0472">Membrane</keyword>
<evidence type="ECO:0000256" key="4">
    <source>
        <dbReference type="ARBA" id="ARBA00023014"/>
    </source>
</evidence>
<gene>
    <name evidence="9" type="ORF">KEM10_16370</name>
</gene>
<dbReference type="Proteomes" id="UP000708576">
    <property type="component" value="Unassembled WGS sequence"/>
</dbReference>
<keyword evidence="5" id="KW-1015">Disulfide bond</keyword>
<evidence type="ECO:0000256" key="2">
    <source>
        <dbReference type="ARBA" id="ARBA00022723"/>
    </source>
</evidence>
<organism evidence="9 10">
    <name type="scientific">Carboxylicivirga linearis</name>
    <dbReference type="NCBI Taxonomy" id="1628157"/>
    <lineage>
        <taxon>Bacteria</taxon>
        <taxon>Pseudomonadati</taxon>
        <taxon>Bacteroidota</taxon>
        <taxon>Bacteroidia</taxon>
        <taxon>Marinilabiliales</taxon>
        <taxon>Marinilabiliaceae</taxon>
        <taxon>Carboxylicivirga</taxon>
    </lineage>
</organism>
<sequence>MKLKFTRRTFIKRAIYALLSLEVVYIFYSLLGKKKDGDVVDGWFDAGNINFFENNKVYPFGSAHFYLSRLEDGGMLAISIHCTHLGCAVQFNQNKDRFVCPCHASAFNKHGEVLSPPATRALDIFPISIRDNKVLVNINNPIRRDKYEASQLTYV</sequence>
<feature type="transmembrane region" description="Helical" evidence="7">
    <location>
        <begin position="14"/>
        <end position="31"/>
    </location>
</feature>
<keyword evidence="7" id="KW-1133">Transmembrane helix</keyword>
<protein>
    <submittedName>
        <fullName evidence="9">Rieske (2Fe-2S) protein</fullName>
    </submittedName>
</protein>